<accession>A0AA90ZDW9</accession>
<organism evidence="1 2">
    <name type="scientific">Methanococcoides alaskense</name>
    <dbReference type="NCBI Taxonomy" id="325778"/>
    <lineage>
        <taxon>Archaea</taxon>
        <taxon>Methanobacteriati</taxon>
        <taxon>Methanobacteriota</taxon>
        <taxon>Stenosarchaea group</taxon>
        <taxon>Methanomicrobia</taxon>
        <taxon>Methanosarcinales</taxon>
        <taxon>Methanosarcinaceae</taxon>
        <taxon>Methanococcoides</taxon>
    </lineage>
</organism>
<dbReference type="RefSeq" id="WP_270095630.1">
    <property type="nucleotide sequence ID" value="NZ_JAQFFK010000001.1"/>
</dbReference>
<sequence>MKIAKTIKLFGILSLMCLVTLSMISAAAADPNVCRELPISANPGDTITVELNIIELDGADKTVIEDNVPAGWVVSNPSDGGFIVGTDTVTWANTGAAPGDNQLTYDVTIPGDAAGTYAFDGVFDLAVAAPGLQAITCDLQMDVEAAPGPGPGPVDDLNVCRDLPTSANPGDTITVILDLTLVGADKTVIEDNVPAGWVVSNPSDGGAVEDTNTVNWIFINSAPSDNQLTYDVTIPGDAAGTYNFDGEFDLAVAAPGLQTIDCDTQMNVEEAGPGPVDDLNVCRDLPTSANPGDTITVLLDLTLVGADKTVIEDNVPAGWLVSNPSDGGAVEDTNTVNWIFINSAPGVTQLSYDVTIPGAAAIGTYTFDGVFDLAVAAPGLQAIDCDTQMNVVEEVVPEPELGIVIEPNWNFISVPFALNNSSVEFVLADINYTNLMYWNNSGGIWEIPTDFEPLKAYWIESNESADQLISSELLEPITPSVPPVMTVYPGWNAIGYTDSITVLPAEIALGSIDESYTQVKGPYDPATATYEQIGHNGQTGVIAGVHVGTDVFDMSPYEGFWVFVTQEDLLAGF</sequence>
<evidence type="ECO:0000313" key="2">
    <source>
        <dbReference type="Proteomes" id="UP001185015"/>
    </source>
</evidence>
<dbReference type="AlphaFoldDB" id="A0AA90ZDW9"/>
<dbReference type="EMBL" id="JAVDQI010000017">
    <property type="protein sequence ID" value="MDR6223988.1"/>
    <property type="molecule type" value="Genomic_DNA"/>
</dbReference>
<gene>
    <name evidence="1" type="ORF">J2750_002469</name>
</gene>
<proteinExistence type="predicted"/>
<evidence type="ECO:0008006" key="3">
    <source>
        <dbReference type="Google" id="ProtNLM"/>
    </source>
</evidence>
<dbReference type="Proteomes" id="UP001185015">
    <property type="component" value="Unassembled WGS sequence"/>
</dbReference>
<name>A0AA90ZDW9_9EURY</name>
<reference evidence="1 2" key="1">
    <citation type="submission" date="2023-07" db="EMBL/GenBank/DDBJ databases">
        <title>Genomic Encyclopedia of Type Strains, Phase IV (KMG-IV): sequencing the most valuable type-strain genomes for metagenomic binning, comparative biology and taxonomic classification.</title>
        <authorList>
            <person name="Goeker M."/>
        </authorList>
    </citation>
    <scope>NUCLEOTIDE SEQUENCE [LARGE SCALE GENOMIC DNA]</scope>
    <source>
        <strain evidence="1 2">DSM 17273</strain>
    </source>
</reference>
<comment type="caution">
    <text evidence="1">The sequence shown here is derived from an EMBL/GenBank/DDBJ whole genome shotgun (WGS) entry which is preliminary data.</text>
</comment>
<keyword evidence="2" id="KW-1185">Reference proteome</keyword>
<evidence type="ECO:0000313" key="1">
    <source>
        <dbReference type="EMBL" id="MDR6223988.1"/>
    </source>
</evidence>
<protein>
    <recommendedName>
        <fullName evidence="3">DUF11 domain-containing protein</fullName>
    </recommendedName>
</protein>